<feature type="transmembrane region" description="Helical" evidence="1">
    <location>
        <begin position="61"/>
        <end position="82"/>
    </location>
</feature>
<feature type="transmembrane region" description="Helical" evidence="1">
    <location>
        <begin position="7"/>
        <end position="26"/>
    </location>
</feature>
<organism evidence="2 3">
    <name type="scientific">Cognaticolwellia beringensis</name>
    <dbReference type="NCBI Taxonomy" id="1967665"/>
    <lineage>
        <taxon>Bacteria</taxon>
        <taxon>Pseudomonadati</taxon>
        <taxon>Pseudomonadota</taxon>
        <taxon>Gammaproteobacteria</taxon>
        <taxon>Alteromonadales</taxon>
        <taxon>Colwelliaceae</taxon>
        <taxon>Cognaticolwellia</taxon>
    </lineage>
</organism>
<evidence type="ECO:0000313" key="2">
    <source>
        <dbReference type="EMBL" id="ASP48795.1"/>
    </source>
</evidence>
<evidence type="ECO:0000256" key="1">
    <source>
        <dbReference type="SAM" id="Phobius"/>
    </source>
</evidence>
<dbReference type="EMBL" id="CP020465">
    <property type="protein sequence ID" value="ASP48795.1"/>
    <property type="molecule type" value="Genomic_DNA"/>
</dbReference>
<protein>
    <submittedName>
        <fullName evidence="2">Uncharacterized protein</fullName>
    </submittedName>
</protein>
<keyword evidence="1" id="KW-0812">Transmembrane</keyword>
<feature type="transmembrane region" description="Helical" evidence="1">
    <location>
        <begin position="32"/>
        <end position="54"/>
    </location>
</feature>
<feature type="transmembrane region" description="Helical" evidence="1">
    <location>
        <begin position="88"/>
        <end position="111"/>
    </location>
</feature>
<dbReference type="RefSeq" id="WP_081152397.1">
    <property type="nucleotide sequence ID" value="NZ_CP020465.1"/>
</dbReference>
<sequence>MDRENIIKVTTTALTFPILFFLLAYFNENGTLSILSFLSYFLLAVVGGLIGAVYAYYGHNWFFKSSFIAGFIPSLAIMFIIIDMEVENFVVLGDLCLIISCWTVAAEVAFIKNKAI</sequence>
<keyword evidence="1" id="KW-0472">Membrane</keyword>
<reference evidence="2 3" key="1">
    <citation type="submission" date="2017-08" db="EMBL/GenBank/DDBJ databases">
        <title>Complete genome of Colwellia sp. NB097-1, a psychrophile bacterium ioslated from Bering Sea.</title>
        <authorList>
            <person name="Chen X."/>
        </authorList>
    </citation>
    <scope>NUCLEOTIDE SEQUENCE [LARGE SCALE GENOMIC DNA]</scope>
    <source>
        <strain evidence="2 3">NB097-1</strain>
    </source>
</reference>
<dbReference type="OrthoDB" id="6227986at2"/>
<dbReference type="KEGG" id="cber:B5D82_14085"/>
<evidence type="ECO:0000313" key="3">
    <source>
        <dbReference type="Proteomes" id="UP000202259"/>
    </source>
</evidence>
<dbReference type="AlphaFoldDB" id="A0A222GA83"/>
<keyword evidence="3" id="KW-1185">Reference proteome</keyword>
<gene>
    <name evidence="2" type="ORF">B5D82_14085</name>
</gene>
<accession>A0A222GA83</accession>
<dbReference type="Proteomes" id="UP000202259">
    <property type="component" value="Chromosome"/>
</dbReference>
<proteinExistence type="predicted"/>
<name>A0A222GA83_9GAMM</name>
<keyword evidence="1" id="KW-1133">Transmembrane helix</keyword>